<protein>
    <submittedName>
        <fullName evidence="1">Uncharacterized protein</fullName>
    </submittedName>
</protein>
<sequence length="55" mass="6540">MEENRRGKSEWETWARGLVKHLQKQQGGFLSKVTPAQSLEDYIQHQRIPEKLEFT</sequence>
<evidence type="ECO:0000313" key="2">
    <source>
        <dbReference type="Proteomes" id="UP001595843"/>
    </source>
</evidence>
<proteinExistence type="predicted"/>
<comment type="caution">
    <text evidence="1">The sequence shown here is derived from an EMBL/GenBank/DDBJ whole genome shotgun (WGS) entry which is preliminary data.</text>
</comment>
<accession>A0ABV8JAP9</accession>
<gene>
    <name evidence="1" type="ORF">ACFOUO_03980</name>
</gene>
<organism evidence="1 2">
    <name type="scientific">Salinithrix halophila</name>
    <dbReference type="NCBI Taxonomy" id="1485204"/>
    <lineage>
        <taxon>Bacteria</taxon>
        <taxon>Bacillati</taxon>
        <taxon>Bacillota</taxon>
        <taxon>Bacilli</taxon>
        <taxon>Bacillales</taxon>
        <taxon>Thermoactinomycetaceae</taxon>
        <taxon>Salinithrix</taxon>
    </lineage>
</organism>
<name>A0ABV8JAP9_9BACL</name>
<dbReference type="Proteomes" id="UP001595843">
    <property type="component" value="Unassembled WGS sequence"/>
</dbReference>
<dbReference type="EMBL" id="JBHSAP010000007">
    <property type="protein sequence ID" value="MFC4075962.1"/>
    <property type="molecule type" value="Genomic_DNA"/>
</dbReference>
<evidence type="ECO:0000313" key="1">
    <source>
        <dbReference type="EMBL" id="MFC4075962.1"/>
    </source>
</evidence>
<keyword evidence="2" id="KW-1185">Reference proteome</keyword>
<reference evidence="2" key="1">
    <citation type="journal article" date="2019" name="Int. J. Syst. Evol. Microbiol.">
        <title>The Global Catalogue of Microorganisms (GCM) 10K type strain sequencing project: providing services to taxonomists for standard genome sequencing and annotation.</title>
        <authorList>
            <consortium name="The Broad Institute Genomics Platform"/>
            <consortium name="The Broad Institute Genome Sequencing Center for Infectious Disease"/>
            <person name="Wu L."/>
            <person name="Ma J."/>
        </authorList>
    </citation>
    <scope>NUCLEOTIDE SEQUENCE [LARGE SCALE GENOMIC DNA]</scope>
    <source>
        <strain evidence="2">IBRC-M 10813</strain>
    </source>
</reference>